<feature type="transmembrane region" description="Helical" evidence="5">
    <location>
        <begin position="53"/>
        <end position="71"/>
    </location>
</feature>
<feature type="transmembrane region" description="Helical" evidence="5">
    <location>
        <begin position="255"/>
        <end position="274"/>
    </location>
</feature>
<proteinExistence type="inferred from homology"/>
<comment type="caution">
    <text evidence="6">The sequence shown here is derived from an EMBL/GenBank/DDBJ whole genome shotgun (WGS) entry which is preliminary data.</text>
</comment>
<dbReference type="STRING" id="679200.HMPREF9333_00882"/>
<dbReference type="InterPro" id="IPR002781">
    <property type="entry name" value="TM_pro_TauE-like"/>
</dbReference>
<feature type="transmembrane region" description="Helical" evidence="5">
    <location>
        <begin position="149"/>
        <end position="168"/>
    </location>
</feature>
<dbReference type="Proteomes" id="UP000003011">
    <property type="component" value="Unassembled WGS sequence"/>
</dbReference>
<dbReference type="PANTHER" id="PTHR43483">
    <property type="entry name" value="MEMBRANE TRANSPORTER PROTEIN HI_0806-RELATED"/>
    <property type="match status" value="1"/>
</dbReference>
<dbReference type="GO" id="GO:0005886">
    <property type="term" value="C:plasma membrane"/>
    <property type="evidence" value="ECO:0007669"/>
    <property type="project" value="UniProtKB-SubCell"/>
</dbReference>
<feature type="transmembrane region" description="Helical" evidence="5">
    <location>
        <begin position="20"/>
        <end position="41"/>
    </location>
</feature>
<evidence type="ECO:0000313" key="6">
    <source>
        <dbReference type="EMBL" id="EHI55839.1"/>
    </source>
</evidence>
<dbReference type="PANTHER" id="PTHR43483:SF3">
    <property type="entry name" value="MEMBRANE TRANSPORTER PROTEIN HI_0806-RELATED"/>
    <property type="match status" value="1"/>
</dbReference>
<feature type="transmembrane region" description="Helical" evidence="5">
    <location>
        <begin position="188"/>
        <end position="219"/>
    </location>
</feature>
<comment type="subcellular location">
    <subcellularLocation>
        <location evidence="5">Cell membrane</location>
        <topology evidence="5">Multi-pass membrane protein</topology>
    </subcellularLocation>
    <subcellularLocation>
        <location evidence="1">Membrane</location>
        <topology evidence="1">Multi-pass membrane protein</topology>
    </subcellularLocation>
</comment>
<evidence type="ECO:0000256" key="3">
    <source>
        <dbReference type="ARBA" id="ARBA00022989"/>
    </source>
</evidence>
<reference evidence="6 7" key="1">
    <citation type="submission" date="2011-08" db="EMBL/GenBank/DDBJ databases">
        <title>The Genome Sequence of Johnsonella ignava ATCC 51276.</title>
        <authorList>
            <consortium name="The Broad Institute Genome Sequencing Platform"/>
            <person name="Earl A."/>
            <person name="Ward D."/>
            <person name="Feldgarden M."/>
            <person name="Gevers D."/>
            <person name="Izard J."/>
            <person name="Blanton J.M."/>
            <person name="Baranova O.V."/>
            <person name="Dewhirst F.E."/>
            <person name="Young S.K."/>
            <person name="Zeng Q."/>
            <person name="Gargeya S."/>
            <person name="Fitzgerald M."/>
            <person name="Haas B."/>
            <person name="Abouelleil A."/>
            <person name="Alvarado L."/>
            <person name="Arachchi H.M."/>
            <person name="Berlin A."/>
            <person name="Brown A."/>
            <person name="Chapman S.B."/>
            <person name="Chen Z."/>
            <person name="Dunbar C."/>
            <person name="Freedman E."/>
            <person name="Gearin G."/>
            <person name="Gellesch M."/>
            <person name="Goldberg J."/>
            <person name="Griggs A."/>
            <person name="Gujja S."/>
            <person name="Heiman D."/>
            <person name="Howarth C."/>
            <person name="Larson L."/>
            <person name="Lui A."/>
            <person name="MacDonald P.J.P."/>
            <person name="Montmayeur A."/>
            <person name="Murphy C."/>
            <person name="Neiman D."/>
            <person name="Pearson M."/>
            <person name="Priest M."/>
            <person name="Roberts A."/>
            <person name="Saif S."/>
            <person name="Shea T."/>
            <person name="Shenoy N."/>
            <person name="Sisk P."/>
            <person name="Stolte C."/>
            <person name="Sykes S."/>
            <person name="Wortman J."/>
            <person name="Nusbaum C."/>
            <person name="Birren B."/>
        </authorList>
    </citation>
    <scope>NUCLEOTIDE SEQUENCE [LARGE SCALE GENOMIC DNA]</scope>
    <source>
        <strain evidence="6 7">ATCC 51276</strain>
    </source>
</reference>
<protein>
    <recommendedName>
        <fullName evidence="5">Probable membrane transporter protein</fullName>
    </recommendedName>
</protein>
<dbReference type="RefSeq" id="WP_005540168.1">
    <property type="nucleotide sequence ID" value="NZ_JH378831.1"/>
</dbReference>
<dbReference type="PATRIC" id="fig|679200.3.peg.930"/>
<keyword evidence="3 5" id="KW-1133">Transmembrane helix</keyword>
<dbReference type="HOGENOM" id="CLU_040170_0_0_9"/>
<evidence type="ECO:0000256" key="1">
    <source>
        <dbReference type="ARBA" id="ARBA00004141"/>
    </source>
</evidence>
<keyword evidence="2 5" id="KW-0812">Transmembrane</keyword>
<keyword evidence="5" id="KW-1003">Cell membrane</keyword>
<sequence length="309" mass="32704">MNILMFTSAEAKSTFPVATVLLVVLAILGLAFAVVFVKDLMDHKDKLEKDTSFIVTFIIGAVANFFDTLGIGSFAPTTSALRFTKQTEDRLIPGTLNVACCIPVIAEAFLFIKAVDVSPVTLVGMIVAATVGSYIGAGIVSKLPTQKVQLVMGVALFVTGVIFALQLAKLFPSGDEQSLVVGLTGIQLIIAIAVNFLLGALMTAGIGLYAPCMALVYLLGMNPRVAFPIMMGSCAYLMPVASIKFVKEGAYNRVASLMITIGGVIGVLVAFFIVKDMPLGVLKVLVTVVIFYTSVTLFLSATKKKEGNK</sequence>
<feature type="transmembrane region" description="Helical" evidence="5">
    <location>
        <begin position="280"/>
        <end position="301"/>
    </location>
</feature>
<name>G5GH42_9FIRM</name>
<evidence type="ECO:0000313" key="7">
    <source>
        <dbReference type="Proteomes" id="UP000003011"/>
    </source>
</evidence>
<organism evidence="6 7">
    <name type="scientific">Johnsonella ignava ATCC 51276</name>
    <dbReference type="NCBI Taxonomy" id="679200"/>
    <lineage>
        <taxon>Bacteria</taxon>
        <taxon>Bacillati</taxon>
        <taxon>Bacillota</taxon>
        <taxon>Clostridia</taxon>
        <taxon>Lachnospirales</taxon>
        <taxon>Lachnospiraceae</taxon>
        <taxon>Johnsonella</taxon>
    </lineage>
</organism>
<feature type="transmembrane region" description="Helical" evidence="5">
    <location>
        <begin position="225"/>
        <end position="243"/>
    </location>
</feature>
<evidence type="ECO:0000256" key="4">
    <source>
        <dbReference type="ARBA" id="ARBA00023136"/>
    </source>
</evidence>
<keyword evidence="7" id="KW-1185">Reference proteome</keyword>
<dbReference type="eggNOG" id="COG0730">
    <property type="taxonomic scope" value="Bacteria"/>
</dbReference>
<evidence type="ECO:0000256" key="2">
    <source>
        <dbReference type="ARBA" id="ARBA00022692"/>
    </source>
</evidence>
<keyword evidence="4 5" id="KW-0472">Membrane</keyword>
<gene>
    <name evidence="6" type="ORF">HMPREF9333_00882</name>
</gene>
<accession>G5GH42</accession>
<dbReference type="AlphaFoldDB" id="G5GH42"/>
<comment type="similarity">
    <text evidence="5">Belongs to the 4-toluene sulfonate uptake permease (TSUP) (TC 2.A.102) family.</text>
</comment>
<feature type="transmembrane region" description="Helical" evidence="5">
    <location>
        <begin position="91"/>
        <end position="112"/>
    </location>
</feature>
<dbReference type="EMBL" id="ACZL01000015">
    <property type="protein sequence ID" value="EHI55839.1"/>
    <property type="molecule type" value="Genomic_DNA"/>
</dbReference>
<dbReference type="Pfam" id="PF01925">
    <property type="entry name" value="TauE"/>
    <property type="match status" value="1"/>
</dbReference>
<evidence type="ECO:0000256" key="5">
    <source>
        <dbReference type="RuleBase" id="RU363041"/>
    </source>
</evidence>
<feature type="transmembrane region" description="Helical" evidence="5">
    <location>
        <begin position="119"/>
        <end position="137"/>
    </location>
</feature>